<dbReference type="InterPro" id="IPR009959">
    <property type="entry name" value="Cyclase_SnoaL-like"/>
</dbReference>
<feature type="region of interest" description="Disordered" evidence="1">
    <location>
        <begin position="385"/>
        <end position="409"/>
    </location>
</feature>
<name>A0A9P4M8G9_9PEZI</name>
<dbReference type="InterPro" id="IPR032710">
    <property type="entry name" value="NTF2-like_dom_sf"/>
</dbReference>
<dbReference type="SUPFAM" id="SSF54427">
    <property type="entry name" value="NTF2-like"/>
    <property type="match status" value="1"/>
</dbReference>
<evidence type="ECO:0000256" key="1">
    <source>
        <dbReference type="SAM" id="MobiDB-lite"/>
    </source>
</evidence>
<gene>
    <name evidence="2" type="ORF">NA57DRAFT_73064</name>
</gene>
<organism evidence="2 3">
    <name type="scientific">Rhizodiscina lignyota</name>
    <dbReference type="NCBI Taxonomy" id="1504668"/>
    <lineage>
        <taxon>Eukaryota</taxon>
        <taxon>Fungi</taxon>
        <taxon>Dikarya</taxon>
        <taxon>Ascomycota</taxon>
        <taxon>Pezizomycotina</taxon>
        <taxon>Dothideomycetes</taxon>
        <taxon>Pleosporomycetidae</taxon>
        <taxon>Aulographales</taxon>
        <taxon>Rhizodiscinaceae</taxon>
        <taxon>Rhizodiscina</taxon>
    </lineage>
</organism>
<dbReference type="OrthoDB" id="5440at2759"/>
<evidence type="ECO:0000313" key="2">
    <source>
        <dbReference type="EMBL" id="KAF2101623.1"/>
    </source>
</evidence>
<dbReference type="Gene3D" id="3.10.450.50">
    <property type="match status" value="1"/>
</dbReference>
<keyword evidence="3" id="KW-1185">Reference proteome</keyword>
<dbReference type="AlphaFoldDB" id="A0A9P4M8G9"/>
<reference evidence="2" key="1">
    <citation type="journal article" date="2020" name="Stud. Mycol.">
        <title>101 Dothideomycetes genomes: a test case for predicting lifestyles and emergence of pathogens.</title>
        <authorList>
            <person name="Haridas S."/>
            <person name="Albert R."/>
            <person name="Binder M."/>
            <person name="Bloem J."/>
            <person name="Labutti K."/>
            <person name="Salamov A."/>
            <person name="Andreopoulos B."/>
            <person name="Baker S."/>
            <person name="Barry K."/>
            <person name="Bills G."/>
            <person name="Bluhm B."/>
            <person name="Cannon C."/>
            <person name="Castanera R."/>
            <person name="Culley D."/>
            <person name="Daum C."/>
            <person name="Ezra D."/>
            <person name="Gonzalez J."/>
            <person name="Henrissat B."/>
            <person name="Kuo A."/>
            <person name="Liang C."/>
            <person name="Lipzen A."/>
            <person name="Lutzoni F."/>
            <person name="Magnuson J."/>
            <person name="Mondo S."/>
            <person name="Nolan M."/>
            <person name="Ohm R."/>
            <person name="Pangilinan J."/>
            <person name="Park H.-J."/>
            <person name="Ramirez L."/>
            <person name="Alfaro M."/>
            <person name="Sun H."/>
            <person name="Tritt A."/>
            <person name="Yoshinaga Y."/>
            <person name="Zwiers L.-H."/>
            <person name="Turgeon B."/>
            <person name="Goodwin S."/>
            <person name="Spatafora J."/>
            <person name="Crous P."/>
            <person name="Grigoriev I."/>
        </authorList>
    </citation>
    <scope>NUCLEOTIDE SEQUENCE</scope>
    <source>
        <strain evidence="2">CBS 133067</strain>
    </source>
</reference>
<proteinExistence type="predicted"/>
<comment type="caution">
    <text evidence="2">The sequence shown here is derived from an EMBL/GenBank/DDBJ whole genome shotgun (WGS) entry which is preliminary data.</text>
</comment>
<evidence type="ECO:0000313" key="3">
    <source>
        <dbReference type="Proteomes" id="UP000799772"/>
    </source>
</evidence>
<dbReference type="Proteomes" id="UP000799772">
    <property type="component" value="Unassembled WGS sequence"/>
</dbReference>
<sequence length="409" mass="44700">MSVTGLNPTQSGTGFLSFNSLPPRLHITAEPDTEEEFDEVTIQHWRDEGYDVTYLPLGEGGKAYAEKLKGLVDDLELGESYAIIAYGDAATICLDVATKPMPHLCALICYYPTVIPHPKAKYPTQLNLTTHLTASQDFAPTFKYYTYDGVEPGFAEHDCDEFDPVSADLAWSRSLAAVRRGFKREADLEGTWETHLGLLYHQRDAAGAAGAMTTDSSVAYVPTLTGASGQRALYRFYKNFFVPSNPPSFRMRLLSRTLGTDRVVDEMIVSFKHDREMAWILPNTPPTHKNVEIAMVSIVAVRGGRLVHEHMYWDQASVLVQIGLLDPNAVPGHMKKQGMKKLPVVGAEGARKLVSPESVESNALLPKWKEIEAKASRSVSIIGGRKSSTQINGGANGVNGASAKLSATA</sequence>
<accession>A0A9P4M8G9</accession>
<dbReference type="EMBL" id="ML978123">
    <property type="protein sequence ID" value="KAF2101623.1"/>
    <property type="molecule type" value="Genomic_DNA"/>
</dbReference>
<dbReference type="GO" id="GO:0030638">
    <property type="term" value="P:polyketide metabolic process"/>
    <property type="evidence" value="ECO:0007669"/>
    <property type="project" value="InterPro"/>
</dbReference>
<dbReference type="PANTHER" id="PTHR38436">
    <property type="entry name" value="POLYKETIDE CYCLASE SNOAL-LIKE DOMAIN"/>
    <property type="match status" value="1"/>
</dbReference>
<dbReference type="PANTHER" id="PTHR38436:SF3">
    <property type="entry name" value="CARBOXYMETHYLENEBUTENOLIDASE-RELATED"/>
    <property type="match status" value="1"/>
</dbReference>
<protein>
    <submittedName>
        <fullName evidence="2">Carboxymethylenebutenolidase</fullName>
    </submittedName>
</protein>